<dbReference type="PROSITE" id="PS00809">
    <property type="entry name" value="ADP_GLC_PYROPHOSPH_2"/>
    <property type="match status" value="1"/>
</dbReference>
<keyword evidence="2" id="KW-0321">Glycogen metabolism</keyword>
<dbReference type="InterPro" id="IPR011831">
    <property type="entry name" value="ADP-Glc_PPase"/>
</dbReference>
<comment type="similarity">
    <text evidence="1">Belongs to the bacterial/plant glucose-1-phosphate adenylyltransferase family.</text>
</comment>
<dbReference type="InterPro" id="IPR011004">
    <property type="entry name" value="Trimer_LpxA-like_sf"/>
</dbReference>
<dbReference type="SUPFAM" id="SSF51161">
    <property type="entry name" value="Trimeric LpxA-like enzymes"/>
    <property type="match status" value="1"/>
</dbReference>
<keyword evidence="6" id="KW-0067">ATP-binding</keyword>
<dbReference type="Pfam" id="PF00483">
    <property type="entry name" value="NTP_transferase"/>
    <property type="match status" value="1"/>
</dbReference>
<evidence type="ECO:0000256" key="3">
    <source>
        <dbReference type="ARBA" id="ARBA00022679"/>
    </source>
</evidence>
<name>A0ABS3ARI8_9BACT</name>
<dbReference type="Gene3D" id="3.90.550.10">
    <property type="entry name" value="Spore Coat Polysaccharide Biosynthesis Protein SpsA, Chain A"/>
    <property type="match status" value="1"/>
</dbReference>
<evidence type="ECO:0000256" key="5">
    <source>
        <dbReference type="ARBA" id="ARBA00022741"/>
    </source>
</evidence>
<dbReference type="CDD" id="cd04651">
    <property type="entry name" value="LbH_G1P_AT_C"/>
    <property type="match status" value="1"/>
</dbReference>
<dbReference type="GO" id="GO:0016779">
    <property type="term" value="F:nucleotidyltransferase activity"/>
    <property type="evidence" value="ECO:0007669"/>
    <property type="project" value="UniProtKB-KW"/>
</dbReference>
<dbReference type="InterPro" id="IPR005835">
    <property type="entry name" value="NTP_transferase_dom"/>
</dbReference>
<keyword evidence="7" id="KW-0119">Carbohydrate metabolism</keyword>
<evidence type="ECO:0000256" key="2">
    <source>
        <dbReference type="ARBA" id="ARBA00022600"/>
    </source>
</evidence>
<dbReference type="InterPro" id="IPR005836">
    <property type="entry name" value="ADP_Glu_pyroP_CS"/>
</dbReference>
<dbReference type="Gene3D" id="2.160.10.10">
    <property type="entry name" value="Hexapeptide repeat proteins"/>
    <property type="match status" value="1"/>
</dbReference>
<keyword evidence="3" id="KW-0808">Transferase</keyword>
<dbReference type="CDD" id="cd02508">
    <property type="entry name" value="ADP_Glucose_PP"/>
    <property type="match status" value="1"/>
</dbReference>
<dbReference type="Pfam" id="PF25247">
    <property type="entry name" value="LbH_GLGC"/>
    <property type="match status" value="1"/>
</dbReference>
<evidence type="ECO:0000256" key="7">
    <source>
        <dbReference type="ARBA" id="ARBA00023277"/>
    </source>
</evidence>
<evidence type="ECO:0000259" key="8">
    <source>
        <dbReference type="Pfam" id="PF00483"/>
    </source>
</evidence>
<evidence type="ECO:0000256" key="6">
    <source>
        <dbReference type="ARBA" id="ARBA00022840"/>
    </source>
</evidence>
<evidence type="ECO:0000256" key="1">
    <source>
        <dbReference type="ARBA" id="ARBA00010443"/>
    </source>
</evidence>
<proteinExistence type="inferred from homology"/>
<dbReference type="InterPro" id="IPR029044">
    <property type="entry name" value="Nucleotide-diphossugar_trans"/>
</dbReference>
<evidence type="ECO:0000313" key="9">
    <source>
        <dbReference type="EMBL" id="MBN4066988.1"/>
    </source>
</evidence>
<dbReference type="SUPFAM" id="SSF53448">
    <property type="entry name" value="Nucleotide-diphospho-sugar transferases"/>
    <property type="match status" value="1"/>
</dbReference>
<dbReference type="PANTHER" id="PTHR43523">
    <property type="entry name" value="GLUCOSE-1-PHOSPHATE ADENYLYLTRANSFERASE-RELATED"/>
    <property type="match status" value="1"/>
</dbReference>
<protein>
    <submittedName>
        <fullName evidence="9">Glucose-1-phosphate adenylyltransferase</fullName>
    </submittedName>
</protein>
<sequence length="428" mass="48418">MYTDMTSVGSIILGGGRGTRLFPLTATRCKPAISFGGRYRLIDVPISNSINSGIHKIFIISQFLSASLHKHLLQTYQFDRFSHGFLELLSAEQKPSQTAWYQGTADAVRQNLEYFLETDCQYFCILSGDQLYSIDFRDMLSHAQATDADLTIAALPVKEEECERMGVLKIDERQKITHFQEKPKVATALSSLRTPQTLFHTHNIPYTKGKDYLASMGIYLFKRKALFDLLTNNEGNDFGNHLIPAQIEKGRAYAYPHLGYWEDIGTIKSFYNANLALTTTPSQFDLFNESHRIYSAPYQLPGPQIANAHISNAILCEGTRFDGREVSNSILGIRSVVKKGCVIRNTLIIGNDSYTPPACERNNFHKEWLIDENVHIENAIIDKNVYIGKNVRLTNEKKYQTYDNNEIYVRDGITIVAKGAVIPDNFVF</sequence>
<evidence type="ECO:0000256" key="4">
    <source>
        <dbReference type="ARBA" id="ARBA00022695"/>
    </source>
</evidence>
<comment type="caution">
    <text evidence="9">The sequence shown here is derived from an EMBL/GenBank/DDBJ whole genome shotgun (WGS) entry which is preliminary data.</text>
</comment>
<gene>
    <name evidence="9" type="ORF">JYU14_02785</name>
</gene>
<dbReference type="Proteomes" id="UP000722121">
    <property type="component" value="Unassembled WGS sequence"/>
</dbReference>
<keyword evidence="4 9" id="KW-0548">Nucleotidyltransferase</keyword>
<dbReference type="PANTHER" id="PTHR43523:SF12">
    <property type="entry name" value="GLUCOSE-1-PHOSPHATE ADENYLYLTRANSFERASE LARGE SUBUNIT 1, CHLOROPLASTIC-RELATED"/>
    <property type="match status" value="1"/>
</dbReference>
<organism evidence="9 10">
    <name type="scientific">Simkania negevensis</name>
    <dbReference type="NCBI Taxonomy" id="83561"/>
    <lineage>
        <taxon>Bacteria</taxon>
        <taxon>Pseudomonadati</taxon>
        <taxon>Chlamydiota</taxon>
        <taxon>Chlamydiia</taxon>
        <taxon>Parachlamydiales</taxon>
        <taxon>Simkaniaceae</taxon>
        <taxon>Simkania</taxon>
    </lineage>
</organism>
<keyword evidence="5" id="KW-0547">Nucleotide-binding</keyword>
<evidence type="ECO:0000313" key="10">
    <source>
        <dbReference type="Proteomes" id="UP000722121"/>
    </source>
</evidence>
<keyword evidence="10" id="KW-1185">Reference proteome</keyword>
<accession>A0ABS3ARI8</accession>
<feature type="domain" description="Nucleotidyl transferase" evidence="8">
    <location>
        <begin position="10"/>
        <end position="278"/>
    </location>
</feature>
<dbReference type="EMBL" id="JAFITR010000047">
    <property type="protein sequence ID" value="MBN4066988.1"/>
    <property type="molecule type" value="Genomic_DNA"/>
</dbReference>
<reference evidence="9 10" key="1">
    <citation type="submission" date="2021-02" db="EMBL/GenBank/DDBJ databases">
        <title>Activity-based single-cell genomes from oceanic crustal fluid captures similar information to metagenomic and metatranscriptomic surveys with orders of magnitude less sampling.</title>
        <authorList>
            <person name="D'Angelo T.S."/>
            <person name="Orcutt B.N."/>
        </authorList>
    </citation>
    <scope>NUCLEOTIDE SEQUENCE [LARGE SCALE GENOMIC DNA]</scope>
    <source>
        <strain evidence="9">AH-315-G07</strain>
    </source>
</reference>